<evidence type="ECO:0000313" key="1">
    <source>
        <dbReference type="EMBL" id="RMH95418.1"/>
    </source>
</evidence>
<sequence length="169" mass="18883">MAKAPKAMPVYLTLRKMIDPATGKERAAFVAASDADASLMTERGFKLNAKVRADLKQPRNQRFNNLVHGLGKVLVQNIDRFAGMTAHAAIKALQCESGVCCDREEFDIPGLGRLTRAVPQSLSYDSMGEEAFQDFWRGCCAYLVKTDWPTLTEERLTEMAEFETFREVA</sequence>
<dbReference type="Proteomes" id="UP000279228">
    <property type="component" value="Unassembled WGS sequence"/>
</dbReference>
<organism evidence="1 2">
    <name type="scientific">Pseudomonas songnenensis</name>
    <dbReference type="NCBI Taxonomy" id="1176259"/>
    <lineage>
        <taxon>Bacteria</taxon>
        <taxon>Pseudomonadati</taxon>
        <taxon>Pseudomonadota</taxon>
        <taxon>Gammaproteobacteria</taxon>
        <taxon>Pseudomonadales</taxon>
        <taxon>Pseudomonadaceae</taxon>
        <taxon>Pseudomonas</taxon>
    </lineage>
</organism>
<keyword evidence="2" id="KW-1185">Reference proteome</keyword>
<gene>
    <name evidence="1" type="ORF">EA798_16640</name>
</gene>
<accession>A0ABX9UQL7</accession>
<evidence type="ECO:0000313" key="2">
    <source>
        <dbReference type="Proteomes" id="UP000279228"/>
    </source>
</evidence>
<protein>
    <submittedName>
        <fullName evidence="1">Uncharacterized protein</fullName>
    </submittedName>
</protein>
<proteinExistence type="predicted"/>
<name>A0ABX9UQL7_9PSED</name>
<dbReference type="EMBL" id="RFFN01000006">
    <property type="protein sequence ID" value="RMH95418.1"/>
    <property type="molecule type" value="Genomic_DNA"/>
</dbReference>
<comment type="caution">
    <text evidence="1">The sequence shown here is derived from an EMBL/GenBank/DDBJ whole genome shotgun (WGS) entry which is preliminary data.</text>
</comment>
<reference evidence="1 2" key="1">
    <citation type="submission" date="2018-10" db="EMBL/GenBank/DDBJ databases">
        <title>Pseudomonas songnenensis NEAU-ST5-5(T) genome.</title>
        <authorList>
            <person name="Pengp J."/>
            <person name="Liu Z.-P."/>
        </authorList>
    </citation>
    <scope>NUCLEOTIDE SEQUENCE [LARGE SCALE GENOMIC DNA]</scope>
    <source>
        <strain evidence="1 2">NEAU-ST5-5</strain>
    </source>
</reference>